<protein>
    <submittedName>
        <fullName evidence="3">PEPxxWA-CTERM sorting domain-containing protein</fullName>
    </submittedName>
</protein>
<keyword evidence="1" id="KW-0812">Transmembrane</keyword>
<dbReference type="InterPro" id="IPR036938">
    <property type="entry name" value="PAP2/HPO_sf"/>
</dbReference>
<dbReference type="Pfam" id="PF07589">
    <property type="entry name" value="PEP-CTERM"/>
    <property type="match status" value="1"/>
</dbReference>
<comment type="caution">
    <text evidence="3">The sequence shown here is derived from an EMBL/GenBank/DDBJ whole genome shotgun (WGS) entry which is preliminary data.</text>
</comment>
<dbReference type="Proteomes" id="UP001138757">
    <property type="component" value="Unassembled WGS sequence"/>
</dbReference>
<evidence type="ECO:0000313" key="3">
    <source>
        <dbReference type="EMBL" id="MBT2186339.1"/>
    </source>
</evidence>
<reference evidence="3" key="1">
    <citation type="submission" date="2021-05" db="EMBL/GenBank/DDBJ databases">
        <title>Genome of Sphingobium sp. strain.</title>
        <authorList>
            <person name="Fan R."/>
        </authorList>
    </citation>
    <scope>NUCLEOTIDE SEQUENCE</scope>
    <source>
        <strain evidence="3">H33</strain>
    </source>
</reference>
<dbReference type="EMBL" id="JAHGAW010000003">
    <property type="protein sequence ID" value="MBT2186339.1"/>
    <property type="molecule type" value="Genomic_DNA"/>
</dbReference>
<dbReference type="InterPro" id="IPR013424">
    <property type="entry name" value="Ice-binding_C"/>
</dbReference>
<evidence type="ECO:0000259" key="2">
    <source>
        <dbReference type="Pfam" id="PF07589"/>
    </source>
</evidence>
<dbReference type="NCBIfam" id="NF035944">
    <property type="entry name" value="PEPxxWA-CTERM"/>
    <property type="match status" value="1"/>
</dbReference>
<accession>A0A9X1DAF5</accession>
<dbReference type="Gene3D" id="1.10.606.20">
    <property type="match status" value="1"/>
</dbReference>
<gene>
    <name evidence="3" type="ORF">KK488_05200</name>
</gene>
<feature type="domain" description="Ice-binding protein C-terminal" evidence="2">
    <location>
        <begin position="46"/>
        <end position="70"/>
    </location>
</feature>
<evidence type="ECO:0000256" key="1">
    <source>
        <dbReference type="SAM" id="Phobius"/>
    </source>
</evidence>
<proteinExistence type="predicted"/>
<dbReference type="SUPFAM" id="SSF48317">
    <property type="entry name" value="Acid phosphatase/Vanadium-dependent haloperoxidase"/>
    <property type="match status" value="1"/>
</dbReference>
<keyword evidence="1" id="KW-0472">Membrane</keyword>
<feature type="transmembrane region" description="Helical" evidence="1">
    <location>
        <begin position="50"/>
        <end position="67"/>
    </location>
</feature>
<dbReference type="AlphaFoldDB" id="A0A9X1DAF5"/>
<sequence>MHQASLDGANSRLWGGIHFSSDNEAGLLLGRQVGQYVLAGKAFNAAVPEPATWAMTIGGLAFIGAVMRRRNPQLLSLAGK</sequence>
<keyword evidence="4" id="KW-1185">Reference proteome</keyword>
<evidence type="ECO:0000313" key="4">
    <source>
        <dbReference type="Proteomes" id="UP001138757"/>
    </source>
</evidence>
<dbReference type="NCBIfam" id="TIGR02595">
    <property type="entry name" value="PEP_CTERM"/>
    <property type="match status" value="1"/>
</dbReference>
<organism evidence="3 4">
    <name type="scientific">Sphingobium nicotianae</name>
    <dbReference type="NCBI Taxonomy" id="2782607"/>
    <lineage>
        <taxon>Bacteria</taxon>
        <taxon>Pseudomonadati</taxon>
        <taxon>Pseudomonadota</taxon>
        <taxon>Alphaproteobacteria</taxon>
        <taxon>Sphingomonadales</taxon>
        <taxon>Sphingomonadaceae</taxon>
        <taxon>Sphingobium</taxon>
    </lineage>
</organism>
<name>A0A9X1DAF5_9SPHN</name>
<keyword evidence="1" id="KW-1133">Transmembrane helix</keyword>